<protein>
    <submittedName>
        <fullName evidence="1">ABC transporter/ sugar binding component</fullName>
    </submittedName>
</protein>
<dbReference type="PDB" id="6WPM">
    <property type="method" value="X-ray"/>
    <property type="resolution" value="2.88 A"/>
    <property type="chains" value="A=27-435"/>
</dbReference>
<dbReference type="EMBL" id="CP047958">
    <property type="protein sequence ID" value="QNJ21453.1"/>
    <property type="molecule type" value="Genomic_DNA"/>
</dbReference>
<evidence type="ECO:0000313" key="1">
    <source>
        <dbReference type="EMBL" id="QNJ21453.1"/>
    </source>
</evidence>
<dbReference type="PDB" id="6WPN">
    <property type="method" value="X-ray"/>
    <property type="resolution" value="2.29 A"/>
    <property type="chains" value="A/B=27-435"/>
</dbReference>
<keyword evidence="2 3" id="KW-0002">3D-structure</keyword>
<reference evidence="2 3" key="2">
    <citation type="journal article" date="2022" name="Sci. Rep.">
        <title>Novel functional insights into a modified sugar-binding protein from Synechococcus MITS9220.</title>
        <authorList>
            <person name="Ford B.A."/>
            <person name="Michie K.A."/>
            <person name="Paulsen I.T."/>
            <person name="Mabbutt B.C."/>
            <person name="Shah B.S."/>
        </authorList>
    </citation>
    <scope>X-RAY CRYSTALLOGRAPHY (2.29 ANGSTROMS) OF 27-435</scope>
</reference>
<accession>A0A7G8IT05</accession>
<name>A0ACD6BAF4_9SYNE</name>
<reference evidence="1" key="1">
    <citation type="journal article" date="2020" name="Front. Microbiol.">
        <title>Evolutionary Mechanisms of Long-Term Genome Diversification Associated With Niche Partitioning in Marine Picocyanobacteria.</title>
        <authorList>
            <person name="Dore H."/>
            <person name="Farrant G.K."/>
            <person name="Guyet U."/>
            <person name="Haguait J."/>
            <person name="Humily F."/>
            <person name="Ratin M."/>
            <person name="Pitt F.D."/>
            <person name="Ostrowski M."/>
            <person name="Six C."/>
            <person name="Brillet-Gueguen L."/>
            <person name="Hoebeke M."/>
            <person name="Bisch A."/>
            <person name="Le Corguille G."/>
            <person name="Corre E."/>
            <person name="Labadie K."/>
            <person name="Aury J.-M."/>
            <person name="Wincker P."/>
            <person name="Choi D.H."/>
            <person name="Noh J.H."/>
            <person name="Eveillard D."/>
            <person name="Scanlan D.J."/>
            <person name="Partensky F."/>
            <person name="Garczarek L."/>
        </authorList>
    </citation>
    <scope>NUCLEOTIDE SEQUENCE</scope>
    <source>
        <strain evidence="1">MIT S9220</strain>
    </source>
</reference>
<sequence>MIVSLRRRRFLSGLALSGLALFIWGCRPGSVPEGTLQLWTLQLAPKFNPYMDDVLGSWDKLHPEALVRWTDLPWGSVERKLLAAVFARTAPDVVNLNPPFAANLASKGGLTDLTALLPPGAEQNYLPSVWEAARDPEAGQIAIPWYLTVRLSLVNGDLLRQAGLSRAPRRWDEVPAYARSIRERTGRYGLFVTVVPDDSAELLESFVQMGVSLLDARQRAAFNTPAGRKAFAFWTDLYREGLLPREVVSQGQRRAIELYQSGELALLASGAEFLRSIQTNAPGVAAVTTPQPPLTGSDGTANVALMTLAVPRQSQQAGEAVELALFLTNGTNQARFAREARVLPSSLEALSAIRAELEVEQPSNPAEAQIRDARLLSAETLNTARVLVPATPGVKRLQSIIYTQLQRAMLGQISSDQAVLEAEQQWNRYASARWP</sequence>
<organism evidence="1">
    <name type="scientific">Synechococcus sp. MIT S9220</name>
    <dbReference type="NCBI Taxonomy" id="166309"/>
    <lineage>
        <taxon>Bacteria</taxon>
        <taxon>Bacillati</taxon>
        <taxon>Cyanobacteriota</taxon>
        <taxon>Cyanophyceae</taxon>
        <taxon>Synechococcales</taxon>
        <taxon>Synechococcaceae</taxon>
        <taxon>Synechococcus</taxon>
    </lineage>
</organism>
<evidence type="ECO:0007829" key="2">
    <source>
        <dbReference type="PDB" id="6WPM"/>
    </source>
</evidence>
<gene>
    <name evidence="1" type="ORF">SynMITS9220_00117</name>
</gene>
<evidence type="ECO:0007829" key="3">
    <source>
        <dbReference type="PDB" id="6WPN"/>
    </source>
</evidence>
<accession>A0ACD6BAF4</accession>
<proteinExistence type="evidence at protein level"/>